<proteinExistence type="predicted"/>
<protein>
    <submittedName>
        <fullName evidence="2">Uncharacterized protein</fullName>
    </submittedName>
</protein>
<comment type="caution">
    <text evidence="2">The sequence shown here is derived from an EMBL/GenBank/DDBJ whole genome shotgun (WGS) entry which is preliminary data.</text>
</comment>
<feature type="region of interest" description="Disordered" evidence="1">
    <location>
        <begin position="87"/>
        <end position="115"/>
    </location>
</feature>
<evidence type="ECO:0000313" key="2">
    <source>
        <dbReference type="EMBL" id="KAG5545632.1"/>
    </source>
</evidence>
<accession>A0AAV6JZN1</accession>
<evidence type="ECO:0000313" key="3">
    <source>
        <dbReference type="Proteomes" id="UP000823749"/>
    </source>
</evidence>
<gene>
    <name evidence="2" type="ORF">RHGRI_017948</name>
</gene>
<name>A0AAV6JZN1_9ERIC</name>
<feature type="compositionally biased region" description="Basic and acidic residues" evidence="1">
    <location>
        <begin position="87"/>
        <end position="96"/>
    </location>
</feature>
<reference evidence="2 3" key="1">
    <citation type="submission" date="2020-08" db="EMBL/GenBank/DDBJ databases">
        <title>Plant Genome Project.</title>
        <authorList>
            <person name="Zhang R.-G."/>
        </authorList>
    </citation>
    <scope>NUCLEOTIDE SEQUENCE [LARGE SCALE GENOMIC DNA]</scope>
    <source>
        <strain evidence="2">WSP0</strain>
        <tissue evidence="2">Leaf</tissue>
    </source>
</reference>
<dbReference type="EMBL" id="JACTNZ010000006">
    <property type="protein sequence ID" value="KAG5545632.1"/>
    <property type="molecule type" value="Genomic_DNA"/>
</dbReference>
<sequence>MEILSRSFRLERGSSSMRLGRSNRSFLVSDLVSSEISNFTSYERLSESMRITSGKRSRTRSRAWASLVSKAFSFRKTGGGCGVSGRRVAENAEETPRVAAAAEGRKRRRSSWLPDPQRRWPVQGW</sequence>
<evidence type="ECO:0000256" key="1">
    <source>
        <dbReference type="SAM" id="MobiDB-lite"/>
    </source>
</evidence>
<keyword evidence="3" id="KW-1185">Reference proteome</keyword>
<dbReference type="AlphaFoldDB" id="A0AAV6JZN1"/>
<organism evidence="2 3">
    <name type="scientific">Rhododendron griersonianum</name>
    <dbReference type="NCBI Taxonomy" id="479676"/>
    <lineage>
        <taxon>Eukaryota</taxon>
        <taxon>Viridiplantae</taxon>
        <taxon>Streptophyta</taxon>
        <taxon>Embryophyta</taxon>
        <taxon>Tracheophyta</taxon>
        <taxon>Spermatophyta</taxon>
        <taxon>Magnoliopsida</taxon>
        <taxon>eudicotyledons</taxon>
        <taxon>Gunneridae</taxon>
        <taxon>Pentapetalae</taxon>
        <taxon>asterids</taxon>
        <taxon>Ericales</taxon>
        <taxon>Ericaceae</taxon>
        <taxon>Ericoideae</taxon>
        <taxon>Rhodoreae</taxon>
        <taxon>Rhododendron</taxon>
    </lineage>
</organism>
<dbReference type="Proteomes" id="UP000823749">
    <property type="component" value="Chromosome 6"/>
</dbReference>